<keyword evidence="4" id="KW-1185">Reference proteome</keyword>
<evidence type="ECO:0000313" key="4">
    <source>
        <dbReference type="Proteomes" id="UP001058003"/>
    </source>
</evidence>
<dbReference type="AlphaFoldDB" id="A0A9Q9IEY5"/>
<proteinExistence type="predicted"/>
<reference evidence="3" key="1">
    <citation type="submission" date="2021-04" db="EMBL/GenBank/DDBJ databases">
        <title>Dactylosporangium aurantiacum NRRL B-8018 full assembly.</title>
        <authorList>
            <person name="Hartkoorn R.C."/>
            <person name="Beaudoing E."/>
            <person name="Hot D."/>
        </authorList>
    </citation>
    <scope>NUCLEOTIDE SEQUENCE</scope>
    <source>
        <strain evidence="3">NRRL B-8018</strain>
    </source>
</reference>
<organism evidence="3 4">
    <name type="scientific">Dactylosporangium aurantiacum</name>
    <dbReference type="NCBI Taxonomy" id="35754"/>
    <lineage>
        <taxon>Bacteria</taxon>
        <taxon>Bacillati</taxon>
        <taxon>Actinomycetota</taxon>
        <taxon>Actinomycetes</taxon>
        <taxon>Micromonosporales</taxon>
        <taxon>Micromonosporaceae</taxon>
        <taxon>Dactylosporangium</taxon>
    </lineage>
</organism>
<feature type="region of interest" description="Disordered" evidence="1">
    <location>
        <begin position="61"/>
        <end position="80"/>
    </location>
</feature>
<keyword evidence="2" id="KW-0472">Membrane</keyword>
<feature type="transmembrane region" description="Helical" evidence="2">
    <location>
        <begin position="33"/>
        <end position="56"/>
    </location>
</feature>
<dbReference type="EMBL" id="CP073767">
    <property type="protein sequence ID" value="UWZ51300.1"/>
    <property type="molecule type" value="Genomic_DNA"/>
</dbReference>
<feature type="compositionally biased region" description="Low complexity" evidence="1">
    <location>
        <begin position="61"/>
        <end position="78"/>
    </location>
</feature>
<keyword evidence="2" id="KW-1133">Transmembrane helix</keyword>
<protein>
    <submittedName>
        <fullName evidence="3">Uncharacterized protein</fullName>
    </submittedName>
</protein>
<dbReference type="RefSeq" id="WP_033364717.1">
    <property type="nucleotide sequence ID" value="NZ_CP073767.1"/>
</dbReference>
<sequence length="261" mass="27847">MTHQLFDDMIGTPPPSAVDVDAIMRRTTGRRRLLRVAVPGAVVVLVLAAFSPLLLLPRGDRAPSVSVSPPSAAASVEPSLREPVSDDLDHFIDDSMRNWLPQQAQWIGAPPHIVVPPDGGDVTQTRAGIQTGGRNGTVVVTVWPRGRHDASICQGLEHCTELPRSDPAACARYEGRLQQMCEGMAKADPVCGRADGAVRPALGLTHPGWEVRCTKPGGGRAVSIFVTNQTGPSSDPLPQPELPIQPDQIMPIINVLVSNVQ</sequence>
<evidence type="ECO:0000256" key="2">
    <source>
        <dbReference type="SAM" id="Phobius"/>
    </source>
</evidence>
<name>A0A9Q9IEY5_9ACTN</name>
<dbReference type="Proteomes" id="UP001058003">
    <property type="component" value="Chromosome"/>
</dbReference>
<evidence type="ECO:0000313" key="3">
    <source>
        <dbReference type="EMBL" id="UWZ51300.1"/>
    </source>
</evidence>
<keyword evidence="2" id="KW-0812">Transmembrane</keyword>
<dbReference type="KEGG" id="daur:Daura_31660"/>
<accession>A0A9Q9IEY5</accession>
<evidence type="ECO:0000256" key="1">
    <source>
        <dbReference type="SAM" id="MobiDB-lite"/>
    </source>
</evidence>
<gene>
    <name evidence="3" type="ORF">Daura_31660</name>
</gene>